<comment type="subcellular location">
    <subcellularLocation>
        <location evidence="1">Cell membrane</location>
        <topology evidence="1">Multi-pass membrane protein</topology>
    </subcellularLocation>
</comment>
<dbReference type="GO" id="GO:0022857">
    <property type="term" value="F:transmembrane transporter activity"/>
    <property type="evidence" value="ECO:0007669"/>
    <property type="project" value="InterPro"/>
</dbReference>
<dbReference type="SUPFAM" id="SSF161098">
    <property type="entry name" value="MetI-like"/>
    <property type="match status" value="1"/>
</dbReference>
<evidence type="ECO:0000256" key="5">
    <source>
        <dbReference type="ARBA" id="ARBA00022970"/>
    </source>
</evidence>
<evidence type="ECO:0000256" key="7">
    <source>
        <dbReference type="ARBA" id="ARBA00023136"/>
    </source>
</evidence>
<keyword evidence="4 8" id="KW-0812">Transmembrane</keyword>
<evidence type="ECO:0000259" key="9">
    <source>
        <dbReference type="PROSITE" id="PS50928"/>
    </source>
</evidence>
<keyword evidence="7 8" id="KW-0472">Membrane</keyword>
<keyword evidence="5" id="KW-0029">Amino-acid transport</keyword>
<evidence type="ECO:0000313" key="10">
    <source>
        <dbReference type="EMBL" id="CAB4818357.1"/>
    </source>
</evidence>
<dbReference type="PANTHER" id="PTHR30614">
    <property type="entry name" value="MEMBRANE COMPONENT OF AMINO ACID ABC TRANSPORTER"/>
    <property type="match status" value="1"/>
</dbReference>
<dbReference type="EMBL" id="CAFABG010000001">
    <property type="protein sequence ID" value="CAB4818357.1"/>
    <property type="molecule type" value="Genomic_DNA"/>
</dbReference>
<feature type="transmembrane region" description="Helical" evidence="8">
    <location>
        <begin position="194"/>
        <end position="214"/>
    </location>
</feature>
<evidence type="ECO:0000256" key="3">
    <source>
        <dbReference type="ARBA" id="ARBA00022475"/>
    </source>
</evidence>
<dbReference type="NCBIfam" id="TIGR01726">
    <property type="entry name" value="HEQRo_perm_3TM"/>
    <property type="match status" value="1"/>
</dbReference>
<organism evidence="10">
    <name type="scientific">freshwater metagenome</name>
    <dbReference type="NCBI Taxonomy" id="449393"/>
    <lineage>
        <taxon>unclassified sequences</taxon>
        <taxon>metagenomes</taxon>
        <taxon>ecological metagenomes</taxon>
    </lineage>
</organism>
<evidence type="ECO:0000256" key="1">
    <source>
        <dbReference type="ARBA" id="ARBA00004651"/>
    </source>
</evidence>
<evidence type="ECO:0000256" key="6">
    <source>
        <dbReference type="ARBA" id="ARBA00022989"/>
    </source>
</evidence>
<evidence type="ECO:0000256" key="2">
    <source>
        <dbReference type="ARBA" id="ARBA00022448"/>
    </source>
</evidence>
<evidence type="ECO:0000256" key="8">
    <source>
        <dbReference type="SAM" id="Phobius"/>
    </source>
</evidence>
<dbReference type="InterPro" id="IPR000515">
    <property type="entry name" value="MetI-like"/>
</dbReference>
<dbReference type="GO" id="GO:0006865">
    <property type="term" value="P:amino acid transport"/>
    <property type="evidence" value="ECO:0007669"/>
    <property type="project" value="UniProtKB-KW"/>
</dbReference>
<keyword evidence="2" id="KW-0813">Transport</keyword>
<dbReference type="InterPro" id="IPR010065">
    <property type="entry name" value="AA_ABC_transptr_permease_3TM"/>
</dbReference>
<dbReference type="Gene3D" id="1.10.3720.10">
    <property type="entry name" value="MetI-like"/>
    <property type="match status" value="1"/>
</dbReference>
<proteinExistence type="predicted"/>
<dbReference type="InterPro" id="IPR043429">
    <property type="entry name" value="ArtM/GltK/GlnP/TcyL/YhdX-like"/>
</dbReference>
<gene>
    <name evidence="10" type="ORF">UFOPK3181_00047</name>
</gene>
<keyword evidence="6 8" id="KW-1133">Transmembrane helix</keyword>
<dbReference type="Pfam" id="PF00528">
    <property type="entry name" value="BPD_transp_1"/>
    <property type="match status" value="1"/>
</dbReference>
<accession>A0A6J6ZM37</accession>
<dbReference type="AlphaFoldDB" id="A0A6J6ZM37"/>
<dbReference type="GO" id="GO:0043190">
    <property type="term" value="C:ATP-binding cassette (ABC) transporter complex"/>
    <property type="evidence" value="ECO:0007669"/>
    <property type="project" value="InterPro"/>
</dbReference>
<dbReference type="InterPro" id="IPR035906">
    <property type="entry name" value="MetI-like_sf"/>
</dbReference>
<sequence>MFRAEPFFDFTSVWSSMGILLKGFGLAMACATFAIIIAIIFGLIIALMRLSSVKSLKAFAFLYTQLFRGIPLYVLLIWVYFGLAIAVGINMPAIMAGVVTLGLLNSGYLAETFRSGISAIDSGQVEAGMALGLSKRDVTRLIVLPQAFRIIIPPLGNQYVDAIKDTAILSIIGVPELMRETQQLADLHYKPFEFYTFAGLLYLIAVLTISRLLAQLEKKVSAHSAQSPVKATP</sequence>
<evidence type="ECO:0000256" key="4">
    <source>
        <dbReference type="ARBA" id="ARBA00022692"/>
    </source>
</evidence>
<dbReference type="CDD" id="cd06261">
    <property type="entry name" value="TM_PBP2"/>
    <property type="match status" value="1"/>
</dbReference>
<dbReference type="PANTHER" id="PTHR30614:SF0">
    <property type="entry name" value="L-CYSTINE TRANSPORT SYSTEM PERMEASE PROTEIN TCYL"/>
    <property type="match status" value="1"/>
</dbReference>
<reference evidence="10" key="1">
    <citation type="submission" date="2020-05" db="EMBL/GenBank/DDBJ databases">
        <authorList>
            <person name="Chiriac C."/>
            <person name="Salcher M."/>
            <person name="Ghai R."/>
            <person name="Kavagutti S V."/>
        </authorList>
    </citation>
    <scope>NUCLEOTIDE SEQUENCE</scope>
</reference>
<keyword evidence="3" id="KW-1003">Cell membrane</keyword>
<feature type="transmembrane region" description="Helical" evidence="8">
    <location>
        <begin position="24"/>
        <end position="50"/>
    </location>
</feature>
<feature type="transmembrane region" description="Helical" evidence="8">
    <location>
        <begin position="71"/>
        <end position="104"/>
    </location>
</feature>
<feature type="domain" description="ABC transmembrane type-1" evidence="9">
    <location>
        <begin position="24"/>
        <end position="213"/>
    </location>
</feature>
<name>A0A6J6ZM37_9ZZZZ</name>
<dbReference type="PROSITE" id="PS50928">
    <property type="entry name" value="ABC_TM1"/>
    <property type="match status" value="1"/>
</dbReference>
<protein>
    <submittedName>
        <fullName evidence="10">Unannotated protein</fullName>
    </submittedName>
</protein>